<keyword evidence="3" id="KW-1185">Reference proteome</keyword>
<dbReference type="Gene3D" id="1.10.10.10">
    <property type="entry name" value="Winged helix-like DNA-binding domain superfamily/Winged helix DNA-binding domain"/>
    <property type="match status" value="1"/>
</dbReference>
<dbReference type="PANTHER" id="PTHR35807">
    <property type="entry name" value="TRANSCRIPTIONAL REGULATOR REDD-RELATED"/>
    <property type="match status" value="1"/>
</dbReference>
<dbReference type="SMART" id="SM01043">
    <property type="entry name" value="BTAD"/>
    <property type="match status" value="1"/>
</dbReference>
<comment type="caution">
    <text evidence="2">The sequence shown here is derived from an EMBL/GenBank/DDBJ whole genome shotgun (WGS) entry which is preliminary data.</text>
</comment>
<dbReference type="Gene3D" id="1.25.40.10">
    <property type="entry name" value="Tetratricopeptide repeat domain"/>
    <property type="match status" value="2"/>
</dbReference>
<sequence length="586" mass="62412">MTTEVRLLGPPQIARNGELLGGPRGYKAWGLLAFLALAERPPSRQRLVSMLFEHADDPRGALRWNLAEMRRALGGQVSVGRDPLTFAAQPGVSIDVVSLADHGPARLNGVPHGELLEGLSFDDSPAFDIWLSVERQRLAADCRALAYRWSVELLANGQPDAAARIAGQAVESDRLNTDLHAVLITSLMRCGDEAGAQAHLARCTDLYRRELEADLPAAVARAAASAPGEPSASAAVVRSLLDLADASLSAGTAATGIGQLRRAVAVVDDADHQLSGRARLALASALIHASGGRGSDVTTLLHQALVRAHRGGDAAIGAAACRELGFLAVQAGHRAEVEHWLGLAEAWCPTDAESARILGVRGMSLSDSGEYQDALTVLDASVELARRSGHKRQAAWSKTMIGRLRLLRGEPAQAALVLDEALQDIRADRWTAFTPFPQAMRAEAAVALGDAQTAHELLDYAWVQTTESGDQCWVAAVAHAQAVLALHEGHDALAWCRTGLAAAPWYLWLRARLLDLTAGLTLGTQQGMDLLDELEHLAGGATMRELTVRALIHRSRIEGPQRLAHAHSMAIDIANPALTAELDRAG</sequence>
<dbReference type="SUPFAM" id="SSF48452">
    <property type="entry name" value="TPR-like"/>
    <property type="match status" value="2"/>
</dbReference>
<organism evidence="2 3">
    <name type="scientific">Rhizocola hellebori</name>
    <dbReference type="NCBI Taxonomy" id="1392758"/>
    <lineage>
        <taxon>Bacteria</taxon>
        <taxon>Bacillati</taxon>
        <taxon>Actinomycetota</taxon>
        <taxon>Actinomycetes</taxon>
        <taxon>Micromonosporales</taxon>
        <taxon>Micromonosporaceae</taxon>
        <taxon>Rhizocola</taxon>
    </lineage>
</organism>
<name>A0A8J3VFA5_9ACTN</name>
<dbReference type="Pfam" id="PF13424">
    <property type="entry name" value="TPR_12"/>
    <property type="match status" value="1"/>
</dbReference>
<evidence type="ECO:0000313" key="3">
    <source>
        <dbReference type="Proteomes" id="UP000612899"/>
    </source>
</evidence>
<accession>A0A8J3VFA5</accession>
<gene>
    <name evidence="2" type="ORF">Rhe02_21130</name>
</gene>
<dbReference type="InterPro" id="IPR051677">
    <property type="entry name" value="AfsR-DnrI-RedD_regulator"/>
</dbReference>
<dbReference type="InterPro" id="IPR036388">
    <property type="entry name" value="WH-like_DNA-bd_sf"/>
</dbReference>
<evidence type="ECO:0000313" key="2">
    <source>
        <dbReference type="EMBL" id="GIH04046.1"/>
    </source>
</evidence>
<proteinExistence type="predicted"/>
<dbReference type="InterPro" id="IPR011990">
    <property type="entry name" value="TPR-like_helical_dom_sf"/>
</dbReference>
<reference evidence="2" key="1">
    <citation type="submission" date="2021-01" db="EMBL/GenBank/DDBJ databases">
        <title>Whole genome shotgun sequence of Rhizocola hellebori NBRC 109834.</title>
        <authorList>
            <person name="Komaki H."/>
            <person name="Tamura T."/>
        </authorList>
    </citation>
    <scope>NUCLEOTIDE SEQUENCE</scope>
    <source>
        <strain evidence="2">NBRC 109834</strain>
    </source>
</reference>
<protein>
    <recommendedName>
        <fullName evidence="1">Bacterial transcriptional activator domain-containing protein</fullName>
    </recommendedName>
</protein>
<dbReference type="RefSeq" id="WP_203907939.1">
    <property type="nucleotide sequence ID" value="NZ_BONY01000010.1"/>
</dbReference>
<evidence type="ECO:0000259" key="1">
    <source>
        <dbReference type="SMART" id="SM01043"/>
    </source>
</evidence>
<dbReference type="Proteomes" id="UP000612899">
    <property type="component" value="Unassembled WGS sequence"/>
</dbReference>
<dbReference type="AlphaFoldDB" id="A0A8J3VFA5"/>
<feature type="domain" description="Bacterial transcriptional activator" evidence="1">
    <location>
        <begin position="94"/>
        <end position="227"/>
    </location>
</feature>
<dbReference type="InterPro" id="IPR005158">
    <property type="entry name" value="BTAD"/>
</dbReference>
<dbReference type="EMBL" id="BONY01000010">
    <property type="protein sequence ID" value="GIH04046.1"/>
    <property type="molecule type" value="Genomic_DNA"/>
</dbReference>